<dbReference type="SUPFAM" id="SSF46689">
    <property type="entry name" value="Homeodomain-like"/>
    <property type="match status" value="1"/>
</dbReference>
<keyword evidence="1" id="KW-0805">Transcription regulation</keyword>
<dbReference type="Pfam" id="PF00440">
    <property type="entry name" value="TetR_N"/>
    <property type="match status" value="1"/>
</dbReference>
<evidence type="ECO:0000259" key="5">
    <source>
        <dbReference type="PROSITE" id="PS50977"/>
    </source>
</evidence>
<evidence type="ECO:0000256" key="3">
    <source>
        <dbReference type="ARBA" id="ARBA00023163"/>
    </source>
</evidence>
<evidence type="ECO:0000256" key="1">
    <source>
        <dbReference type="ARBA" id="ARBA00023015"/>
    </source>
</evidence>
<dbReference type="InterPro" id="IPR001647">
    <property type="entry name" value="HTH_TetR"/>
</dbReference>
<keyword evidence="3" id="KW-0804">Transcription</keyword>
<sequence>MPDPAPVSREEQKRRTRDAITFAARGLFVAQGYTETSVNTIARAAGVSRQGFYLHFSGKAQIVVELMRRIGPEILAMYGDLDEVEDPDVPAVRAWLEQHAHVWHRYSMEFAAMEQALAEDADVAAEWFAFTREIVSRLPRALNAQRRSGATEALARARLHAAVMAVDRSFHFLFLRGHTEDQDAELTALAEILSRQLAH</sequence>
<keyword evidence="2 4" id="KW-0238">DNA-binding</keyword>
<organism evidence="6 7">
    <name type="scientific">Microbacterium fluvii</name>
    <dbReference type="NCBI Taxonomy" id="415215"/>
    <lineage>
        <taxon>Bacteria</taxon>
        <taxon>Bacillati</taxon>
        <taxon>Actinomycetota</taxon>
        <taxon>Actinomycetes</taxon>
        <taxon>Micrococcales</taxon>
        <taxon>Microbacteriaceae</taxon>
        <taxon>Microbacterium</taxon>
    </lineage>
</organism>
<dbReference type="PANTHER" id="PTHR30055:SF234">
    <property type="entry name" value="HTH-TYPE TRANSCRIPTIONAL REGULATOR BETI"/>
    <property type="match status" value="1"/>
</dbReference>
<dbReference type="EMBL" id="JBHTBE010000004">
    <property type="protein sequence ID" value="MFC7270348.1"/>
    <property type="molecule type" value="Genomic_DNA"/>
</dbReference>
<dbReference type="Gene3D" id="1.10.357.10">
    <property type="entry name" value="Tetracycline Repressor, domain 2"/>
    <property type="match status" value="1"/>
</dbReference>
<comment type="caution">
    <text evidence="6">The sequence shown here is derived from an EMBL/GenBank/DDBJ whole genome shotgun (WGS) entry which is preliminary data.</text>
</comment>
<feature type="DNA-binding region" description="H-T-H motif" evidence="4">
    <location>
        <begin position="37"/>
        <end position="56"/>
    </location>
</feature>
<dbReference type="PANTHER" id="PTHR30055">
    <property type="entry name" value="HTH-TYPE TRANSCRIPTIONAL REGULATOR RUTR"/>
    <property type="match status" value="1"/>
</dbReference>
<gene>
    <name evidence="6" type="ORF">ACFQRL_15405</name>
</gene>
<protein>
    <submittedName>
        <fullName evidence="6">TetR/AcrR family transcriptional regulator</fullName>
    </submittedName>
</protein>
<reference evidence="7" key="1">
    <citation type="journal article" date="2019" name="Int. J. Syst. Evol. Microbiol.">
        <title>The Global Catalogue of Microorganisms (GCM) 10K type strain sequencing project: providing services to taxonomists for standard genome sequencing and annotation.</title>
        <authorList>
            <consortium name="The Broad Institute Genomics Platform"/>
            <consortium name="The Broad Institute Genome Sequencing Center for Infectious Disease"/>
            <person name="Wu L."/>
            <person name="Ma J."/>
        </authorList>
    </citation>
    <scope>NUCLEOTIDE SEQUENCE [LARGE SCALE GENOMIC DNA]</scope>
    <source>
        <strain evidence="7">CGMCC 1.15772</strain>
    </source>
</reference>
<dbReference type="Gene3D" id="1.10.10.60">
    <property type="entry name" value="Homeodomain-like"/>
    <property type="match status" value="1"/>
</dbReference>
<dbReference type="InterPro" id="IPR050109">
    <property type="entry name" value="HTH-type_TetR-like_transc_reg"/>
</dbReference>
<keyword evidence="7" id="KW-1185">Reference proteome</keyword>
<evidence type="ECO:0000313" key="6">
    <source>
        <dbReference type="EMBL" id="MFC7270348.1"/>
    </source>
</evidence>
<dbReference type="RefSeq" id="WP_262875275.1">
    <property type="nucleotide sequence ID" value="NZ_BAABKW010000007.1"/>
</dbReference>
<dbReference type="PROSITE" id="PS50977">
    <property type="entry name" value="HTH_TETR_2"/>
    <property type="match status" value="1"/>
</dbReference>
<feature type="domain" description="HTH tetR-type" evidence="5">
    <location>
        <begin position="14"/>
        <end position="74"/>
    </location>
</feature>
<name>A0ABW2HK01_9MICO</name>
<dbReference type="Proteomes" id="UP001596507">
    <property type="component" value="Unassembled WGS sequence"/>
</dbReference>
<evidence type="ECO:0000313" key="7">
    <source>
        <dbReference type="Proteomes" id="UP001596507"/>
    </source>
</evidence>
<dbReference type="InterPro" id="IPR009057">
    <property type="entry name" value="Homeodomain-like_sf"/>
</dbReference>
<evidence type="ECO:0000256" key="4">
    <source>
        <dbReference type="PROSITE-ProRule" id="PRU00335"/>
    </source>
</evidence>
<accession>A0ABW2HK01</accession>
<dbReference type="PRINTS" id="PR00455">
    <property type="entry name" value="HTHTETR"/>
</dbReference>
<proteinExistence type="predicted"/>
<evidence type="ECO:0000256" key="2">
    <source>
        <dbReference type="ARBA" id="ARBA00023125"/>
    </source>
</evidence>